<keyword evidence="4" id="KW-1185">Reference proteome</keyword>
<organism evidence="3 4">
    <name type="scientific">Rhynchospora tenuis</name>
    <dbReference type="NCBI Taxonomy" id="198213"/>
    <lineage>
        <taxon>Eukaryota</taxon>
        <taxon>Viridiplantae</taxon>
        <taxon>Streptophyta</taxon>
        <taxon>Embryophyta</taxon>
        <taxon>Tracheophyta</taxon>
        <taxon>Spermatophyta</taxon>
        <taxon>Magnoliopsida</taxon>
        <taxon>Liliopsida</taxon>
        <taxon>Poales</taxon>
        <taxon>Cyperaceae</taxon>
        <taxon>Cyperoideae</taxon>
        <taxon>Rhynchosporeae</taxon>
        <taxon>Rhynchospora</taxon>
    </lineage>
</organism>
<dbReference type="PANTHER" id="PTHR31549:SF277">
    <property type="entry name" value="OS08G0167400 PROTEIN"/>
    <property type="match status" value="1"/>
</dbReference>
<keyword evidence="2" id="KW-0812">Transmembrane</keyword>
<protein>
    <submittedName>
        <fullName evidence="3">Uncharacterized protein</fullName>
    </submittedName>
</protein>
<dbReference type="Pfam" id="PF03140">
    <property type="entry name" value="DUF247"/>
    <property type="match status" value="1"/>
</dbReference>
<keyword evidence="2" id="KW-0472">Membrane</keyword>
<proteinExistence type="predicted"/>
<dbReference type="EMBL" id="JAMRDG010000001">
    <property type="protein sequence ID" value="KAJ3708072.1"/>
    <property type="molecule type" value="Genomic_DNA"/>
</dbReference>
<keyword evidence="2" id="KW-1133">Transmembrane helix</keyword>
<evidence type="ECO:0000256" key="2">
    <source>
        <dbReference type="SAM" id="Phobius"/>
    </source>
</evidence>
<sequence length="571" mass="66061">MQSQLKKHKHYFSMAFVPSALLSTCNNTPLDEQKWVNLVRSTFDVTEEEESHVTQIPVSVFAVPKVLTASKPEAYSPQLFALGPYHHWNAQLYEMEQYKLITAKLAQRRFKQVRLQNVVDEFAMHEHMIRSYYHRHLQMNADTLAWMMAIDTCFLSEFLQNYATKHPPRKATRTMSHMVDCKKMKLCYNTILKDIFMLENQIPLFLVRSIFHYQYRSMEHADDELSKMLSGLLNEISPFKEIKNCMSAADILHRAHLLELLYYTIIPDFKEIILDTSYVEIINNDHRDEIEEQESDLNNDKKQVKELISLIFSLVSRLKGVPSHLAKKIFKSRPINFITKIPWFFVASTIKSSAEKIIEGGSNQMEEHGDENSQYKPPLAAEITIPSVSDLSRAGVQFAPVEGGLTRINFDPKTFTLYLPVVSLDSYSDVVLRNLVAYEASIVWGPLIFARFIEFMNGIIDTEEDVRILCKMGILENRMKSDCEAADLWNGMNRSLRLTKVPFLDSVIDDVNKFYDDIWSVKCRRLMKKYVFSSWQILIFLATILLLALSCIQAFCSVYKCNPVLSSLQDE</sequence>
<name>A0AAD6F0H6_9POAL</name>
<dbReference type="AlphaFoldDB" id="A0AAD6F0H6"/>
<feature type="coiled-coil region" evidence="1">
    <location>
        <begin position="283"/>
        <end position="310"/>
    </location>
</feature>
<accession>A0AAD6F0H6</accession>
<evidence type="ECO:0000313" key="3">
    <source>
        <dbReference type="EMBL" id="KAJ3708072.1"/>
    </source>
</evidence>
<dbReference type="PANTHER" id="PTHR31549">
    <property type="entry name" value="PROTEIN, PUTATIVE (DUF247)-RELATED-RELATED"/>
    <property type="match status" value="1"/>
</dbReference>
<evidence type="ECO:0000256" key="1">
    <source>
        <dbReference type="SAM" id="Coils"/>
    </source>
</evidence>
<keyword evidence="1" id="KW-0175">Coiled coil</keyword>
<evidence type="ECO:0000313" key="4">
    <source>
        <dbReference type="Proteomes" id="UP001210211"/>
    </source>
</evidence>
<dbReference type="Proteomes" id="UP001210211">
    <property type="component" value="Unassembled WGS sequence"/>
</dbReference>
<feature type="transmembrane region" description="Helical" evidence="2">
    <location>
        <begin position="530"/>
        <end position="555"/>
    </location>
</feature>
<gene>
    <name evidence="3" type="ORF">LUZ61_011777</name>
</gene>
<comment type="caution">
    <text evidence="3">The sequence shown here is derived from an EMBL/GenBank/DDBJ whole genome shotgun (WGS) entry which is preliminary data.</text>
</comment>
<reference evidence="3 4" key="1">
    <citation type="journal article" date="2022" name="Cell">
        <title>Repeat-based holocentromeres influence genome architecture and karyotype evolution.</title>
        <authorList>
            <person name="Hofstatter P.G."/>
            <person name="Thangavel G."/>
            <person name="Lux T."/>
            <person name="Neumann P."/>
            <person name="Vondrak T."/>
            <person name="Novak P."/>
            <person name="Zhang M."/>
            <person name="Costa L."/>
            <person name="Castellani M."/>
            <person name="Scott A."/>
            <person name="Toegelov H."/>
            <person name="Fuchs J."/>
            <person name="Mata-Sucre Y."/>
            <person name="Dias Y."/>
            <person name="Vanzela A.L.L."/>
            <person name="Huettel B."/>
            <person name="Almeida C.C.S."/>
            <person name="Simkova H."/>
            <person name="Souza G."/>
            <person name="Pedrosa-Harand A."/>
            <person name="Macas J."/>
            <person name="Mayer K.F.X."/>
            <person name="Houben A."/>
            <person name="Marques A."/>
        </authorList>
    </citation>
    <scope>NUCLEOTIDE SEQUENCE [LARGE SCALE GENOMIC DNA]</scope>
    <source>
        <strain evidence="3">RhyTen1mFocal</strain>
    </source>
</reference>
<dbReference type="InterPro" id="IPR004158">
    <property type="entry name" value="DUF247_pln"/>
</dbReference>